<sequence length="378" mass="43397">MATSTAVQEQYCFADVVHALTGEPPSPYSEWPGGRLYSLAALFAYTLAHPAQFLEWAHQSWKANRSDSPDKRFEWAKVKHDVRHFFALWHLALLGERDLLRGPLDLSRSMFIDYNGTRPRKRVRGRIWAPPETDWVRLRWYPDVEATRKWPDDLGLVWVDLQRGPEGGLDLTPAIRFLGMENCYVIDANRGKPQLSRKPVETLSALAVQVLLGEEREGVDRHGVIGIVEQPTQLMQEARELRAWLKGRRYFLEDFLQLPAPTLLAEAYAHSVRFLYEIADKVSSTVLLCFLAVFVVLLLTIADTTRLALAHSKVVWPLLMAVLLPAFWLVVESVMRSVRATWPWIRATMEAALLNEEEIEEWEHLQRGDLPSESMFVE</sequence>
<dbReference type="Proteomes" id="UP000256964">
    <property type="component" value="Unassembled WGS sequence"/>
</dbReference>
<reference evidence="2 3" key="1">
    <citation type="journal article" date="2018" name="Biotechnol. Biofuels">
        <title>Integrative visual omics of the white-rot fungus Polyporus brumalis exposes the biotechnological potential of its oxidative enzymes for delignifying raw plant biomass.</title>
        <authorList>
            <person name="Miyauchi S."/>
            <person name="Rancon A."/>
            <person name="Drula E."/>
            <person name="Hage H."/>
            <person name="Chaduli D."/>
            <person name="Favel A."/>
            <person name="Grisel S."/>
            <person name="Henrissat B."/>
            <person name="Herpoel-Gimbert I."/>
            <person name="Ruiz-Duenas F.J."/>
            <person name="Chevret D."/>
            <person name="Hainaut M."/>
            <person name="Lin J."/>
            <person name="Wang M."/>
            <person name="Pangilinan J."/>
            <person name="Lipzen A."/>
            <person name="Lesage-Meessen L."/>
            <person name="Navarro D."/>
            <person name="Riley R."/>
            <person name="Grigoriev I.V."/>
            <person name="Zhou S."/>
            <person name="Raouche S."/>
            <person name="Rosso M.N."/>
        </authorList>
    </citation>
    <scope>NUCLEOTIDE SEQUENCE [LARGE SCALE GENOMIC DNA]</scope>
    <source>
        <strain evidence="2 3">BRFM 1820</strain>
    </source>
</reference>
<name>A0A371D7V0_9APHY</name>
<keyword evidence="1" id="KW-0472">Membrane</keyword>
<dbReference type="OrthoDB" id="2747423at2759"/>
<keyword evidence="1" id="KW-0812">Transmembrane</keyword>
<proteinExistence type="predicted"/>
<organism evidence="2 3">
    <name type="scientific">Lentinus brumalis</name>
    <dbReference type="NCBI Taxonomy" id="2498619"/>
    <lineage>
        <taxon>Eukaryota</taxon>
        <taxon>Fungi</taxon>
        <taxon>Dikarya</taxon>
        <taxon>Basidiomycota</taxon>
        <taxon>Agaricomycotina</taxon>
        <taxon>Agaricomycetes</taxon>
        <taxon>Polyporales</taxon>
        <taxon>Polyporaceae</taxon>
        <taxon>Lentinus</taxon>
    </lineage>
</organism>
<accession>A0A371D7V0</accession>
<gene>
    <name evidence="2" type="ORF">OH76DRAFT_1483701</name>
</gene>
<evidence type="ECO:0000313" key="3">
    <source>
        <dbReference type="Proteomes" id="UP000256964"/>
    </source>
</evidence>
<feature type="transmembrane region" description="Helical" evidence="1">
    <location>
        <begin position="314"/>
        <end position="331"/>
    </location>
</feature>
<keyword evidence="1" id="KW-1133">Transmembrane helix</keyword>
<keyword evidence="3" id="KW-1185">Reference proteome</keyword>
<dbReference type="AlphaFoldDB" id="A0A371D7V0"/>
<evidence type="ECO:0000313" key="2">
    <source>
        <dbReference type="EMBL" id="RDX48599.1"/>
    </source>
</evidence>
<protein>
    <submittedName>
        <fullName evidence="2">Uncharacterized protein</fullName>
    </submittedName>
</protein>
<feature type="transmembrane region" description="Helical" evidence="1">
    <location>
        <begin position="282"/>
        <end position="302"/>
    </location>
</feature>
<evidence type="ECO:0000256" key="1">
    <source>
        <dbReference type="SAM" id="Phobius"/>
    </source>
</evidence>
<dbReference type="EMBL" id="KZ857410">
    <property type="protein sequence ID" value="RDX48599.1"/>
    <property type="molecule type" value="Genomic_DNA"/>
</dbReference>